<evidence type="ECO:0000313" key="13">
    <source>
        <dbReference type="EMBL" id="CAB4561644.1"/>
    </source>
</evidence>
<evidence type="ECO:0000256" key="2">
    <source>
        <dbReference type="ARBA" id="ARBA00022448"/>
    </source>
</evidence>
<dbReference type="SUPFAM" id="SSF161098">
    <property type="entry name" value="MetI-like"/>
    <property type="match status" value="1"/>
</dbReference>
<keyword evidence="3" id="KW-1003">Cell membrane</keyword>
<dbReference type="PANTHER" id="PTHR43386:SF2">
    <property type="entry name" value="OLIGOPEPTIDE TRANSPORT SYSTEM PERMEASE PROTEIN OPPC"/>
    <property type="match status" value="1"/>
</dbReference>
<dbReference type="EMBL" id="CAEZTJ010000014">
    <property type="protein sequence ID" value="CAB4561644.1"/>
    <property type="molecule type" value="Genomic_DNA"/>
</dbReference>
<evidence type="ECO:0000256" key="10">
    <source>
        <dbReference type="ARBA" id="ARBA00072251"/>
    </source>
</evidence>
<keyword evidence="4" id="KW-0997">Cell inner membrane</keyword>
<evidence type="ECO:0000256" key="7">
    <source>
        <dbReference type="ARBA" id="ARBA00022927"/>
    </source>
</evidence>
<dbReference type="PANTHER" id="PTHR43386">
    <property type="entry name" value="OLIGOPEPTIDE TRANSPORT SYSTEM PERMEASE PROTEIN APPC"/>
    <property type="match status" value="1"/>
</dbReference>
<feature type="transmembrane region" description="Helical" evidence="11">
    <location>
        <begin position="302"/>
        <end position="324"/>
    </location>
</feature>
<comment type="subcellular location">
    <subcellularLocation>
        <location evidence="1">Cell inner membrane</location>
        <topology evidence="1">Multi-pass membrane protein</topology>
    </subcellularLocation>
</comment>
<keyword evidence="9 11" id="KW-0472">Membrane</keyword>
<keyword evidence="8 11" id="KW-1133">Transmembrane helix</keyword>
<dbReference type="GO" id="GO:0015833">
    <property type="term" value="P:peptide transport"/>
    <property type="evidence" value="ECO:0007669"/>
    <property type="project" value="UniProtKB-KW"/>
</dbReference>
<feature type="transmembrane region" description="Helical" evidence="11">
    <location>
        <begin position="135"/>
        <end position="158"/>
    </location>
</feature>
<dbReference type="InterPro" id="IPR025966">
    <property type="entry name" value="OppC_N"/>
</dbReference>
<evidence type="ECO:0000256" key="1">
    <source>
        <dbReference type="ARBA" id="ARBA00004429"/>
    </source>
</evidence>
<evidence type="ECO:0000256" key="8">
    <source>
        <dbReference type="ARBA" id="ARBA00022989"/>
    </source>
</evidence>
<dbReference type="GO" id="GO:0055085">
    <property type="term" value="P:transmembrane transport"/>
    <property type="evidence" value="ECO:0007669"/>
    <property type="project" value="InterPro"/>
</dbReference>
<dbReference type="AlphaFoldDB" id="A0A6J6DEF4"/>
<evidence type="ECO:0000259" key="12">
    <source>
        <dbReference type="PROSITE" id="PS50928"/>
    </source>
</evidence>
<gene>
    <name evidence="13" type="ORF">UFOPK1650_00216</name>
</gene>
<evidence type="ECO:0000256" key="9">
    <source>
        <dbReference type="ARBA" id="ARBA00023136"/>
    </source>
</evidence>
<reference evidence="13" key="1">
    <citation type="submission" date="2020-05" db="EMBL/GenBank/DDBJ databases">
        <authorList>
            <person name="Chiriac C."/>
            <person name="Salcher M."/>
            <person name="Ghai R."/>
            <person name="Kavagutti S V."/>
        </authorList>
    </citation>
    <scope>NUCLEOTIDE SEQUENCE</scope>
</reference>
<feature type="transmembrane region" description="Helical" evidence="11">
    <location>
        <begin position="196"/>
        <end position="214"/>
    </location>
</feature>
<dbReference type="Pfam" id="PF00528">
    <property type="entry name" value="BPD_transp_1"/>
    <property type="match status" value="1"/>
</dbReference>
<feature type="domain" description="ABC transmembrane type-1" evidence="12">
    <location>
        <begin position="135"/>
        <end position="321"/>
    </location>
</feature>
<feature type="transmembrane region" description="Helical" evidence="11">
    <location>
        <begin position="170"/>
        <end position="190"/>
    </location>
</feature>
<evidence type="ECO:0000256" key="4">
    <source>
        <dbReference type="ARBA" id="ARBA00022519"/>
    </source>
</evidence>
<feature type="transmembrane region" description="Helical" evidence="11">
    <location>
        <begin position="245"/>
        <end position="267"/>
    </location>
</feature>
<keyword evidence="7" id="KW-0653">Protein transport</keyword>
<proteinExistence type="predicted"/>
<dbReference type="Pfam" id="PF12911">
    <property type="entry name" value="OppC_N"/>
    <property type="match status" value="1"/>
</dbReference>
<dbReference type="InterPro" id="IPR035906">
    <property type="entry name" value="MetI-like_sf"/>
</dbReference>
<accession>A0A6J6DEF4</accession>
<protein>
    <recommendedName>
        <fullName evidence="10">Oligopeptide transport system permease protein OppC</fullName>
    </recommendedName>
</protein>
<dbReference type="GO" id="GO:0005886">
    <property type="term" value="C:plasma membrane"/>
    <property type="evidence" value="ECO:0007669"/>
    <property type="project" value="UniProtKB-SubCell"/>
</dbReference>
<dbReference type="InterPro" id="IPR050366">
    <property type="entry name" value="BP-dependent_transpt_permease"/>
</dbReference>
<feature type="transmembrane region" description="Helical" evidence="11">
    <location>
        <begin position="39"/>
        <end position="58"/>
    </location>
</feature>
<dbReference type="InterPro" id="IPR000515">
    <property type="entry name" value="MetI-like"/>
</dbReference>
<dbReference type="CDD" id="cd06261">
    <property type="entry name" value="TM_PBP2"/>
    <property type="match status" value="1"/>
</dbReference>
<keyword evidence="2" id="KW-0813">Transport</keyword>
<evidence type="ECO:0000256" key="11">
    <source>
        <dbReference type="SAM" id="Phobius"/>
    </source>
</evidence>
<evidence type="ECO:0000256" key="5">
    <source>
        <dbReference type="ARBA" id="ARBA00022692"/>
    </source>
</evidence>
<evidence type="ECO:0000256" key="6">
    <source>
        <dbReference type="ARBA" id="ARBA00022856"/>
    </source>
</evidence>
<organism evidence="13">
    <name type="scientific">freshwater metagenome</name>
    <dbReference type="NCBI Taxonomy" id="449393"/>
    <lineage>
        <taxon>unclassified sequences</taxon>
        <taxon>metagenomes</taxon>
        <taxon>ecological metagenomes</taxon>
    </lineage>
</organism>
<keyword evidence="5 11" id="KW-0812">Transmembrane</keyword>
<name>A0A6J6DEF4_9ZZZZ</name>
<dbReference type="GO" id="GO:0015031">
    <property type="term" value="P:protein transport"/>
    <property type="evidence" value="ECO:0007669"/>
    <property type="project" value="UniProtKB-KW"/>
</dbReference>
<dbReference type="PROSITE" id="PS50928">
    <property type="entry name" value="ABC_TM1"/>
    <property type="match status" value="1"/>
</dbReference>
<dbReference type="Gene3D" id="1.10.3720.10">
    <property type="entry name" value="MetI-like"/>
    <property type="match status" value="1"/>
</dbReference>
<sequence length="355" mass="39304">MSIEKEVMPGDKEDAIRNKETEGLSQSQIVFRRFVRHRAAMISVFVLLAIFILVFSALDFSLGPIQIPGWWKFSYLDTPELRFEDCPGGVTGCPTLDMIPFLDGDGVVVGQHPFGQDNIGRDYFALVMRGTQRSLQVMIIIGFIAAVIGTVVGAIAGYFRGWVDAVLMRFTDFIIVIPAIIIGSVIGYHIGNLGAIFLAFYLGLFAWTGLSRLVRGEFLTLREREFVDAARVAGASNRRIIFKHILPNAIGVIIVAVTLLMAGAILLETALSYLGFGVTSPDVSLGLIISQYQESFVTRPWLFWWPGFFIITIALCINFIGDGLRDAFDPRQRRKLSIKDKLTGKRAADVEGSTK</sequence>
<evidence type="ECO:0000256" key="3">
    <source>
        <dbReference type="ARBA" id="ARBA00022475"/>
    </source>
</evidence>
<keyword evidence="6" id="KW-0571">Peptide transport</keyword>